<keyword evidence="8" id="KW-1185">Reference proteome</keyword>
<dbReference type="Proteomes" id="UP000220922">
    <property type="component" value="Unassembled WGS sequence"/>
</dbReference>
<gene>
    <name evidence="7" type="ORF">A9Q02_19455</name>
</gene>
<dbReference type="RefSeq" id="WP_097654816.1">
    <property type="nucleotide sequence ID" value="NZ_LYXE01000167.1"/>
</dbReference>
<dbReference type="InterPro" id="IPR036259">
    <property type="entry name" value="MFS_trans_sf"/>
</dbReference>
<accession>A0A2H3KH39</accession>
<sequence length="405" mass="42817">MAPIVTSAHVARISPPVWRILFHSVLFGLALNIADLLFNFYLVSLGYGPDTAGLLSTVSRGAGMLFGVPLGLLIDRFGAQRAIIAALATYCLGWIFMLQATALWALIATQFIIGASFLMATMAVTPLLASVTFDRERTNAFGLNASATLMIGLVGSVLGGMLPTLAAGLLGVGPQETAAYRLALSVVIGLSLLAMLPLLRPLPLAEERHEGDLDVPVAPPLPLRRLLRFALAGLFLGIGGGMILPFQNLFFRAQFGLSDAAVGVVLAVVSLGMGIGALLGPPVTKRIGLRRGAALLRIWAIAGMLMMLAPVLLFAVVGFFLRGLFISASFPMNDALVMRYTPINQRGMAASLLNVLWAGGWALAAVISGFIQVQWGFTPIIILTVLAYLLSGVTILTLRIPDEDG</sequence>
<evidence type="ECO:0000313" key="8">
    <source>
        <dbReference type="Proteomes" id="UP000220922"/>
    </source>
</evidence>
<feature type="transmembrane region" description="Helical" evidence="5">
    <location>
        <begin position="229"/>
        <end position="248"/>
    </location>
</feature>
<dbReference type="AlphaFoldDB" id="A0A2H3KH39"/>
<evidence type="ECO:0000256" key="5">
    <source>
        <dbReference type="SAM" id="Phobius"/>
    </source>
</evidence>
<dbReference type="Gene3D" id="1.20.1250.20">
    <property type="entry name" value="MFS general substrate transporter like domains"/>
    <property type="match status" value="2"/>
</dbReference>
<feature type="domain" description="Major facilitator superfamily (MFS) profile" evidence="6">
    <location>
        <begin position="16"/>
        <end position="404"/>
    </location>
</feature>
<dbReference type="InterPro" id="IPR011701">
    <property type="entry name" value="MFS"/>
</dbReference>
<evidence type="ECO:0000256" key="4">
    <source>
        <dbReference type="ARBA" id="ARBA00023136"/>
    </source>
</evidence>
<proteinExistence type="predicted"/>
<dbReference type="SUPFAM" id="SSF103473">
    <property type="entry name" value="MFS general substrate transporter"/>
    <property type="match status" value="1"/>
</dbReference>
<evidence type="ECO:0000313" key="7">
    <source>
        <dbReference type="EMBL" id="PDV97059.1"/>
    </source>
</evidence>
<feature type="transmembrane region" description="Helical" evidence="5">
    <location>
        <begin position="178"/>
        <end position="199"/>
    </location>
</feature>
<dbReference type="Pfam" id="PF07690">
    <property type="entry name" value="MFS_1"/>
    <property type="match status" value="2"/>
</dbReference>
<comment type="caution">
    <text evidence="7">The sequence shown here is derived from an EMBL/GenBank/DDBJ whole genome shotgun (WGS) entry which is preliminary data.</text>
</comment>
<keyword evidence="3 5" id="KW-1133">Transmembrane helix</keyword>
<evidence type="ECO:0000256" key="2">
    <source>
        <dbReference type="ARBA" id="ARBA00022692"/>
    </source>
</evidence>
<dbReference type="GO" id="GO:0022857">
    <property type="term" value="F:transmembrane transporter activity"/>
    <property type="evidence" value="ECO:0007669"/>
    <property type="project" value="InterPro"/>
</dbReference>
<evidence type="ECO:0000256" key="3">
    <source>
        <dbReference type="ARBA" id="ARBA00022989"/>
    </source>
</evidence>
<feature type="transmembrane region" description="Helical" evidence="5">
    <location>
        <begin position="349"/>
        <end position="371"/>
    </location>
</feature>
<dbReference type="OrthoDB" id="9810492at2"/>
<feature type="transmembrane region" description="Helical" evidence="5">
    <location>
        <begin position="145"/>
        <end position="172"/>
    </location>
</feature>
<feature type="transmembrane region" description="Helical" evidence="5">
    <location>
        <begin position="377"/>
        <end position="398"/>
    </location>
</feature>
<comment type="subcellular location">
    <subcellularLocation>
        <location evidence="1">Cell membrane</location>
        <topology evidence="1">Multi-pass membrane protein</topology>
    </subcellularLocation>
</comment>
<dbReference type="InterPro" id="IPR020846">
    <property type="entry name" value="MFS_dom"/>
</dbReference>
<keyword evidence="2 5" id="KW-0812">Transmembrane</keyword>
<evidence type="ECO:0000259" key="6">
    <source>
        <dbReference type="PROSITE" id="PS50850"/>
    </source>
</evidence>
<reference evidence="7 8" key="1">
    <citation type="submission" date="2016-05" db="EMBL/GenBank/DDBJ databases">
        <authorList>
            <person name="Lavstsen T."/>
            <person name="Jespersen J.S."/>
        </authorList>
    </citation>
    <scope>NUCLEOTIDE SEQUENCE [LARGE SCALE GENOMIC DNA]</scope>
    <source>
        <strain evidence="7 8">B7-9</strain>
    </source>
</reference>
<feature type="transmembrane region" description="Helical" evidence="5">
    <location>
        <begin position="83"/>
        <end position="105"/>
    </location>
</feature>
<feature type="transmembrane region" description="Helical" evidence="5">
    <location>
        <begin position="292"/>
        <end position="313"/>
    </location>
</feature>
<dbReference type="PROSITE" id="PS50850">
    <property type="entry name" value="MFS"/>
    <property type="match status" value="1"/>
</dbReference>
<dbReference type="PANTHER" id="PTHR23525:SF1">
    <property type="entry name" value="NODULIN-LIKE DOMAIN-CONTAINING PROTEIN"/>
    <property type="match status" value="1"/>
</dbReference>
<keyword evidence="4 5" id="KW-0472">Membrane</keyword>
<feature type="transmembrane region" description="Helical" evidence="5">
    <location>
        <begin position="111"/>
        <end position="133"/>
    </location>
</feature>
<dbReference type="EMBL" id="LYXE01000167">
    <property type="protein sequence ID" value="PDV97059.1"/>
    <property type="molecule type" value="Genomic_DNA"/>
</dbReference>
<dbReference type="PANTHER" id="PTHR23525">
    <property type="entry name" value="TRANSPORTER, PUTATIVE-RELATED"/>
    <property type="match status" value="1"/>
</dbReference>
<feature type="transmembrane region" description="Helical" evidence="5">
    <location>
        <begin position="20"/>
        <end position="42"/>
    </location>
</feature>
<feature type="transmembrane region" description="Helical" evidence="5">
    <location>
        <begin position="54"/>
        <end position="74"/>
    </location>
</feature>
<dbReference type="GO" id="GO:0005886">
    <property type="term" value="C:plasma membrane"/>
    <property type="evidence" value="ECO:0007669"/>
    <property type="project" value="UniProtKB-SubCell"/>
</dbReference>
<organism evidence="7 8">
    <name type="scientific">Candidatus Chloroploca asiatica</name>
    <dbReference type="NCBI Taxonomy" id="1506545"/>
    <lineage>
        <taxon>Bacteria</taxon>
        <taxon>Bacillati</taxon>
        <taxon>Chloroflexota</taxon>
        <taxon>Chloroflexia</taxon>
        <taxon>Chloroflexales</taxon>
        <taxon>Chloroflexineae</taxon>
        <taxon>Oscillochloridaceae</taxon>
        <taxon>Candidatus Chloroploca</taxon>
    </lineage>
</organism>
<evidence type="ECO:0000256" key="1">
    <source>
        <dbReference type="ARBA" id="ARBA00004651"/>
    </source>
</evidence>
<protein>
    <submittedName>
        <fullName evidence="7">MFS transporter</fullName>
    </submittedName>
</protein>
<name>A0A2H3KH39_9CHLR</name>
<feature type="transmembrane region" description="Helical" evidence="5">
    <location>
        <begin position="260"/>
        <end position="280"/>
    </location>
</feature>